<feature type="binding site" evidence="15">
    <location>
        <position position="592"/>
    </location>
    <ligand>
        <name>Zn(2+)</name>
        <dbReference type="ChEBI" id="CHEBI:29105"/>
        <note>catalytic</note>
    </ligand>
</feature>
<keyword evidence="9 15" id="KW-0862">Zinc</keyword>
<evidence type="ECO:0000256" key="3">
    <source>
        <dbReference type="ARBA" id="ARBA00022475"/>
    </source>
</evidence>
<keyword evidence="7 15" id="KW-0547">Nucleotide-binding</keyword>
<feature type="transmembrane region" description="Helical" evidence="15">
    <location>
        <begin position="200"/>
        <end position="221"/>
    </location>
</feature>
<dbReference type="InterPro" id="IPR027417">
    <property type="entry name" value="P-loop_NTPase"/>
</dbReference>
<sequence>MFPIKEERDLNSNQNNNRGKGGGNKRNMTAIVSILLWALVLTLLVNLATSRLQQANSVEVSYGQFRQLIMQDAVESVVMSSGKYTFTLKEGYSLSVGEDGEVTVRTPEEGGQDSQAAQTPQESGTTGGVLDLPLLDGTAPQQQPVQSQNQAQSAGGRESLVYFCAPITQASIRDDDLVSLLEEHGVTNFGPEYVEPINPILSVLLSWVLPMVLIMVVFSLLMRGMAGKMGGGIGNLGKSNAKVYVERKTGVTFKDVAGQDEAKESLVEIIDFLHNPQKYTEIGAKLPKGALLVGPPGTGKTLLAKAVAGEANVPFFSISGSDFVEMFVGMGAARVRDLFKEANKMAPCIVFIDEIDTIGKSRDNRMGGNDEREQTLNQLLAEMDGFDPTKGVILLAATNRPEVLDQALLRPGRFDRRIIVDRPNLAGRLATLQVHTRNIRLAEDVNLRKIAIATAGTVGADLANLVNEAALRAVRLGRKAVNQEDLLAAFELVIAGAEKKGSVLSEFEKKLVAYHEVGHAMVAYRQKHAEPVSKITIVPHTQGALGYTLHLPEEDKHLHTRDELLAQITVSMGGRVAEELVLHTMTNGAAQDIQDATGIARNMVAMFGMSDEFGMMALASRRSQYLDGGYGIDCAQDTAAAMDRAVRDLIDACYKKAVEILSHSREDMDKVVEYLLEKETITGAEMVAILEGRDPALADNFPDPDGKGTVGPPAEPVSDPIPLSGGEPQPPNGGGMEFGPEGKPKE</sequence>
<dbReference type="Pfam" id="PF00004">
    <property type="entry name" value="AAA"/>
    <property type="match status" value="1"/>
</dbReference>
<keyword evidence="12 15" id="KW-0482">Metalloprotease</keyword>
<dbReference type="FunFam" id="1.20.58.760:FF:000001">
    <property type="entry name" value="ATP-dependent zinc metalloprotease FtsH"/>
    <property type="match status" value="1"/>
</dbReference>
<dbReference type="GO" id="GO:0006508">
    <property type="term" value="P:proteolysis"/>
    <property type="evidence" value="ECO:0007669"/>
    <property type="project" value="UniProtKB-KW"/>
</dbReference>
<dbReference type="PANTHER" id="PTHR23076:SF97">
    <property type="entry name" value="ATP-DEPENDENT ZINC METALLOPROTEASE YME1L1"/>
    <property type="match status" value="1"/>
</dbReference>
<feature type="region of interest" description="Disordered" evidence="17">
    <location>
        <begin position="695"/>
        <end position="746"/>
    </location>
</feature>
<keyword evidence="5 15" id="KW-0812">Transmembrane</keyword>
<dbReference type="Proteomes" id="UP001211006">
    <property type="component" value="Unassembled WGS sequence"/>
</dbReference>
<keyword evidence="3 15" id="KW-1003">Cell membrane</keyword>
<dbReference type="InterPro" id="IPR003959">
    <property type="entry name" value="ATPase_AAA_core"/>
</dbReference>
<feature type="region of interest" description="Disordered" evidence="17">
    <location>
        <begin position="1"/>
        <end position="24"/>
    </location>
</feature>
<dbReference type="GO" id="GO:0008270">
    <property type="term" value="F:zinc ion binding"/>
    <property type="evidence" value="ECO:0007669"/>
    <property type="project" value="UniProtKB-UniRule"/>
</dbReference>
<dbReference type="FunFam" id="3.40.50.300:FF:000001">
    <property type="entry name" value="ATP-dependent zinc metalloprotease FtsH"/>
    <property type="match status" value="1"/>
</dbReference>
<evidence type="ECO:0000313" key="21">
    <source>
        <dbReference type="Proteomes" id="UP000429811"/>
    </source>
</evidence>
<dbReference type="AlphaFoldDB" id="A0A6I2RJG5"/>
<gene>
    <name evidence="20" type="primary">hflB</name>
    <name evidence="15 19" type="synonym">ftsH</name>
    <name evidence="20" type="ORF">GKE90_13610</name>
    <name evidence="19" type="ORF">PND83_17610</name>
</gene>
<reference evidence="19" key="2">
    <citation type="submission" date="2023-01" db="EMBL/GenBank/DDBJ databases">
        <title>Human gut microbiome strain richness.</title>
        <authorList>
            <person name="Chen-Liaw A."/>
        </authorList>
    </citation>
    <scope>NUCLEOTIDE SEQUENCE</scope>
    <source>
        <strain evidence="19">2225st1_A6_2225SCRN_200828</strain>
    </source>
</reference>
<organism evidence="20 21">
    <name type="scientific">Flavonifractor plautii</name>
    <name type="common">Fusobacterium plautii</name>
    <dbReference type="NCBI Taxonomy" id="292800"/>
    <lineage>
        <taxon>Bacteria</taxon>
        <taxon>Bacillati</taxon>
        <taxon>Bacillota</taxon>
        <taxon>Clostridia</taxon>
        <taxon>Eubacteriales</taxon>
        <taxon>Oscillospiraceae</taxon>
        <taxon>Flavonifractor</taxon>
    </lineage>
</organism>
<comment type="subunit">
    <text evidence="15">Homohexamer.</text>
</comment>
<keyword evidence="8 15" id="KW-0378">Hydrolase</keyword>
<evidence type="ECO:0000256" key="16">
    <source>
        <dbReference type="RuleBase" id="RU003651"/>
    </source>
</evidence>
<evidence type="ECO:0000256" key="1">
    <source>
        <dbReference type="ARBA" id="ARBA00004370"/>
    </source>
</evidence>
<evidence type="ECO:0000313" key="20">
    <source>
        <dbReference type="EMBL" id="MSB49720.1"/>
    </source>
</evidence>
<dbReference type="Pfam" id="PF06480">
    <property type="entry name" value="FtsH_ext"/>
    <property type="match status" value="1"/>
</dbReference>
<evidence type="ECO:0000256" key="12">
    <source>
        <dbReference type="ARBA" id="ARBA00023049"/>
    </source>
</evidence>
<dbReference type="SMART" id="SM00382">
    <property type="entry name" value="AAA"/>
    <property type="match status" value="1"/>
</dbReference>
<dbReference type="InterPro" id="IPR005936">
    <property type="entry name" value="FtsH"/>
</dbReference>
<dbReference type="GO" id="GO:0016887">
    <property type="term" value="F:ATP hydrolysis activity"/>
    <property type="evidence" value="ECO:0007669"/>
    <property type="project" value="UniProtKB-UniRule"/>
</dbReference>
<comment type="subcellular location">
    <subcellularLocation>
        <location evidence="15">Cell membrane</location>
        <topology evidence="15">Multi-pass membrane protein</topology>
        <orientation evidence="15">Cytoplasmic side</orientation>
    </subcellularLocation>
    <subcellularLocation>
        <location evidence="1">Membrane</location>
    </subcellularLocation>
</comment>
<comment type="cofactor">
    <cofactor evidence="15">
        <name>Zn(2+)</name>
        <dbReference type="ChEBI" id="CHEBI:29105"/>
    </cofactor>
    <text evidence="15">Binds 1 zinc ion per subunit.</text>
</comment>
<feature type="transmembrane region" description="Helical" evidence="15">
    <location>
        <begin position="28"/>
        <end position="48"/>
    </location>
</feature>
<protein>
    <recommendedName>
        <fullName evidence="15">ATP-dependent zinc metalloprotease FtsH</fullName>
        <ecNumber evidence="15">3.4.24.-</ecNumber>
    </recommendedName>
</protein>
<dbReference type="HAMAP" id="MF_01458">
    <property type="entry name" value="FtsH"/>
    <property type="match status" value="1"/>
</dbReference>
<feature type="domain" description="AAA+ ATPase" evidence="18">
    <location>
        <begin position="286"/>
        <end position="424"/>
    </location>
</feature>
<comment type="similarity">
    <text evidence="2 15">In the C-terminal section; belongs to the peptidase M41 family.</text>
</comment>
<name>A0A6I2RJG5_FLAPL</name>
<evidence type="ECO:0000313" key="19">
    <source>
        <dbReference type="EMBL" id="MDB7907804.1"/>
    </source>
</evidence>
<comment type="similarity">
    <text evidence="16">Belongs to the AAA ATPase family.</text>
</comment>
<evidence type="ECO:0000256" key="11">
    <source>
        <dbReference type="ARBA" id="ARBA00022989"/>
    </source>
</evidence>
<dbReference type="EMBL" id="JAQLWO010000022">
    <property type="protein sequence ID" value="MDB7907804.1"/>
    <property type="molecule type" value="Genomic_DNA"/>
</dbReference>
<feature type="binding site" evidence="15">
    <location>
        <begin position="294"/>
        <end position="301"/>
    </location>
    <ligand>
        <name>ATP</name>
        <dbReference type="ChEBI" id="CHEBI:30616"/>
    </ligand>
</feature>
<dbReference type="SUPFAM" id="SSF52540">
    <property type="entry name" value="P-loop containing nucleoside triphosphate hydrolases"/>
    <property type="match status" value="1"/>
</dbReference>
<evidence type="ECO:0000256" key="6">
    <source>
        <dbReference type="ARBA" id="ARBA00022723"/>
    </source>
</evidence>
<feature type="active site" evidence="15">
    <location>
        <position position="516"/>
    </location>
</feature>
<keyword evidence="13 15" id="KW-0472">Membrane</keyword>
<dbReference type="InterPro" id="IPR003593">
    <property type="entry name" value="AAA+_ATPase"/>
</dbReference>
<comment type="caution">
    <text evidence="20">The sequence shown here is derived from an EMBL/GenBank/DDBJ whole genome shotgun (WGS) entry which is preliminary data.</text>
</comment>
<dbReference type="FunFam" id="1.10.8.60:FF:000001">
    <property type="entry name" value="ATP-dependent zinc metalloprotease FtsH"/>
    <property type="match status" value="1"/>
</dbReference>
<evidence type="ECO:0000256" key="7">
    <source>
        <dbReference type="ARBA" id="ARBA00022741"/>
    </source>
</evidence>
<dbReference type="InterPro" id="IPR041569">
    <property type="entry name" value="AAA_lid_3"/>
</dbReference>
<keyword evidence="6 15" id="KW-0479">Metal-binding</keyword>
<evidence type="ECO:0000256" key="17">
    <source>
        <dbReference type="SAM" id="MobiDB-lite"/>
    </source>
</evidence>
<evidence type="ECO:0000256" key="2">
    <source>
        <dbReference type="ARBA" id="ARBA00010044"/>
    </source>
</evidence>
<dbReference type="PANTHER" id="PTHR23076">
    <property type="entry name" value="METALLOPROTEASE M41 FTSH"/>
    <property type="match status" value="1"/>
</dbReference>
<dbReference type="InterPro" id="IPR000642">
    <property type="entry name" value="Peptidase_M41"/>
</dbReference>
<feature type="binding site" evidence="15">
    <location>
        <position position="515"/>
    </location>
    <ligand>
        <name>Zn(2+)</name>
        <dbReference type="ChEBI" id="CHEBI:29105"/>
        <note>catalytic</note>
    </ligand>
</feature>
<reference evidence="20 21" key="1">
    <citation type="journal article" date="2019" name="Nat. Med.">
        <title>A library of human gut bacterial isolates paired with longitudinal multiomics data enables mechanistic microbiome research.</title>
        <authorList>
            <person name="Poyet M."/>
            <person name="Groussin M."/>
            <person name="Gibbons S.M."/>
            <person name="Avila-Pacheco J."/>
            <person name="Jiang X."/>
            <person name="Kearney S.M."/>
            <person name="Perrotta A.R."/>
            <person name="Berdy B."/>
            <person name="Zhao S."/>
            <person name="Lieberman T.D."/>
            <person name="Swanson P.K."/>
            <person name="Smith M."/>
            <person name="Roesemann S."/>
            <person name="Alexander J.E."/>
            <person name="Rich S.A."/>
            <person name="Livny J."/>
            <person name="Vlamakis H."/>
            <person name="Clish C."/>
            <person name="Bullock K."/>
            <person name="Deik A."/>
            <person name="Scott J."/>
            <person name="Pierce K.A."/>
            <person name="Xavier R.J."/>
            <person name="Alm E.J."/>
        </authorList>
    </citation>
    <scope>NUCLEOTIDE SEQUENCE [LARGE SCALE GENOMIC DNA]</scope>
    <source>
        <strain evidence="20 21">BIOML-A5</strain>
    </source>
</reference>
<dbReference type="GO" id="GO:0030163">
    <property type="term" value="P:protein catabolic process"/>
    <property type="evidence" value="ECO:0007669"/>
    <property type="project" value="UniProtKB-UniRule"/>
</dbReference>
<feature type="compositionally biased region" description="Polar residues" evidence="17">
    <location>
        <begin position="112"/>
        <end position="124"/>
    </location>
</feature>
<feature type="region of interest" description="Disordered" evidence="17">
    <location>
        <begin position="103"/>
        <end position="133"/>
    </location>
</feature>
<evidence type="ECO:0000256" key="14">
    <source>
        <dbReference type="ARBA" id="ARBA00061570"/>
    </source>
</evidence>
<dbReference type="Gene3D" id="1.10.8.60">
    <property type="match status" value="1"/>
</dbReference>
<evidence type="ECO:0000256" key="8">
    <source>
        <dbReference type="ARBA" id="ARBA00022801"/>
    </source>
</evidence>
<evidence type="ECO:0000259" key="18">
    <source>
        <dbReference type="SMART" id="SM00382"/>
    </source>
</evidence>
<dbReference type="Pfam" id="PF01434">
    <property type="entry name" value="Peptidase_M41"/>
    <property type="match status" value="1"/>
</dbReference>
<dbReference type="Gene3D" id="3.40.50.300">
    <property type="entry name" value="P-loop containing nucleotide triphosphate hydrolases"/>
    <property type="match status" value="1"/>
</dbReference>
<keyword evidence="11 15" id="KW-1133">Transmembrane helix</keyword>
<dbReference type="PROSITE" id="PS00674">
    <property type="entry name" value="AAA"/>
    <property type="match status" value="1"/>
</dbReference>
<dbReference type="EC" id="3.4.24.-" evidence="15"/>
<dbReference type="GO" id="GO:0004222">
    <property type="term" value="F:metalloendopeptidase activity"/>
    <property type="evidence" value="ECO:0007669"/>
    <property type="project" value="InterPro"/>
</dbReference>
<dbReference type="Pfam" id="PF17862">
    <property type="entry name" value="AAA_lid_3"/>
    <property type="match status" value="1"/>
</dbReference>
<dbReference type="CDD" id="cd19501">
    <property type="entry name" value="RecA-like_FtsH"/>
    <property type="match status" value="1"/>
</dbReference>
<dbReference type="InterPro" id="IPR011546">
    <property type="entry name" value="Pept_M41_FtsH_extracell"/>
</dbReference>
<dbReference type="Gene3D" id="1.20.58.760">
    <property type="entry name" value="Peptidase M41"/>
    <property type="match status" value="1"/>
</dbReference>
<feature type="compositionally biased region" description="Basic and acidic residues" evidence="17">
    <location>
        <begin position="1"/>
        <end position="10"/>
    </location>
</feature>
<dbReference type="GO" id="GO:0005524">
    <property type="term" value="F:ATP binding"/>
    <property type="evidence" value="ECO:0007669"/>
    <property type="project" value="UniProtKB-UniRule"/>
</dbReference>
<dbReference type="SUPFAM" id="SSF140990">
    <property type="entry name" value="FtsH protease domain-like"/>
    <property type="match status" value="1"/>
</dbReference>
<evidence type="ECO:0000256" key="10">
    <source>
        <dbReference type="ARBA" id="ARBA00022840"/>
    </source>
</evidence>
<evidence type="ECO:0000256" key="5">
    <source>
        <dbReference type="ARBA" id="ARBA00022692"/>
    </source>
</evidence>
<comment type="similarity">
    <text evidence="14 15">In the central section; belongs to the AAA ATPase family.</text>
</comment>
<feature type="binding site" evidence="15">
    <location>
        <position position="519"/>
    </location>
    <ligand>
        <name>Zn(2+)</name>
        <dbReference type="ChEBI" id="CHEBI:29105"/>
        <note>catalytic</note>
    </ligand>
</feature>
<dbReference type="GO" id="GO:0004176">
    <property type="term" value="F:ATP-dependent peptidase activity"/>
    <property type="evidence" value="ECO:0007669"/>
    <property type="project" value="InterPro"/>
</dbReference>
<dbReference type="RefSeq" id="WP_131971398.1">
    <property type="nucleotide sequence ID" value="NZ_BAABZG010000001.1"/>
</dbReference>
<dbReference type="InterPro" id="IPR003960">
    <property type="entry name" value="ATPase_AAA_CS"/>
</dbReference>
<accession>A0A6I2RJG5</accession>
<keyword evidence="4 15" id="KW-0645">Protease</keyword>
<dbReference type="InterPro" id="IPR037219">
    <property type="entry name" value="Peptidase_M41-like"/>
</dbReference>
<dbReference type="EMBL" id="WKPO01000019">
    <property type="protein sequence ID" value="MSB49720.1"/>
    <property type="molecule type" value="Genomic_DNA"/>
</dbReference>
<proteinExistence type="inferred from homology"/>
<evidence type="ECO:0000256" key="9">
    <source>
        <dbReference type="ARBA" id="ARBA00022833"/>
    </source>
</evidence>
<keyword evidence="10 15" id="KW-0067">ATP-binding</keyword>
<dbReference type="Proteomes" id="UP000429811">
    <property type="component" value="Unassembled WGS sequence"/>
</dbReference>
<evidence type="ECO:0000256" key="13">
    <source>
        <dbReference type="ARBA" id="ARBA00023136"/>
    </source>
</evidence>
<evidence type="ECO:0000256" key="4">
    <source>
        <dbReference type="ARBA" id="ARBA00022670"/>
    </source>
</evidence>
<evidence type="ECO:0000256" key="15">
    <source>
        <dbReference type="HAMAP-Rule" id="MF_01458"/>
    </source>
</evidence>
<comment type="function">
    <text evidence="15">Acts as a processive, ATP-dependent zinc metallopeptidase for both cytoplasmic and membrane proteins. Plays a role in the quality control of integral membrane proteins.</text>
</comment>
<dbReference type="GO" id="GO:0005886">
    <property type="term" value="C:plasma membrane"/>
    <property type="evidence" value="ECO:0007669"/>
    <property type="project" value="UniProtKB-SubCell"/>
</dbReference>
<dbReference type="NCBIfam" id="TIGR01241">
    <property type="entry name" value="FtsH_fam"/>
    <property type="match status" value="1"/>
</dbReference>